<feature type="region of interest" description="Disordered" evidence="1">
    <location>
        <begin position="1"/>
        <end position="187"/>
    </location>
</feature>
<evidence type="ECO:0000256" key="1">
    <source>
        <dbReference type="SAM" id="MobiDB-lite"/>
    </source>
</evidence>
<evidence type="ECO:0000313" key="3">
    <source>
        <dbReference type="Proteomes" id="UP001314169"/>
    </source>
</evidence>
<feature type="compositionally biased region" description="Low complexity" evidence="1">
    <location>
        <begin position="72"/>
        <end position="85"/>
    </location>
</feature>
<organism evidence="2 3">
    <name type="scientific">Pipistrellus nathusii</name>
    <name type="common">Nathusius' pipistrelle</name>
    <dbReference type="NCBI Taxonomy" id="59473"/>
    <lineage>
        <taxon>Eukaryota</taxon>
        <taxon>Metazoa</taxon>
        <taxon>Chordata</taxon>
        <taxon>Craniata</taxon>
        <taxon>Vertebrata</taxon>
        <taxon>Euteleostomi</taxon>
        <taxon>Mammalia</taxon>
        <taxon>Eutheria</taxon>
        <taxon>Laurasiatheria</taxon>
        <taxon>Chiroptera</taxon>
        <taxon>Yangochiroptera</taxon>
        <taxon>Vespertilionidae</taxon>
        <taxon>Pipistrellus</taxon>
    </lineage>
</organism>
<gene>
    <name evidence="2" type="ORF">MPIPNATIZW_LOCUS11796</name>
</gene>
<protein>
    <submittedName>
        <fullName evidence="2">Uncharacterized protein</fullName>
    </submittedName>
</protein>
<evidence type="ECO:0000313" key="2">
    <source>
        <dbReference type="EMBL" id="CAK6443490.1"/>
    </source>
</evidence>
<feature type="compositionally biased region" description="Low complexity" evidence="1">
    <location>
        <begin position="1"/>
        <end position="22"/>
    </location>
</feature>
<feature type="compositionally biased region" description="Basic residues" evidence="1">
    <location>
        <begin position="110"/>
        <end position="120"/>
    </location>
</feature>
<reference evidence="2" key="1">
    <citation type="submission" date="2023-12" db="EMBL/GenBank/DDBJ databases">
        <authorList>
            <person name="Brown T."/>
        </authorList>
    </citation>
    <scope>NUCLEOTIDE SEQUENCE</scope>
</reference>
<proteinExistence type="predicted"/>
<dbReference type="Proteomes" id="UP001314169">
    <property type="component" value="Chromosome 3"/>
</dbReference>
<name>A0ABN9ZZ16_PIPNA</name>
<sequence>MARARAAPRPPTARAITAAPRTGGPGVAKNGPSSLGFRGQPEGGESRADTKRAPAAALISGAQAPHPRRRAASQSSGRASAPAAGAGLGLGQDVEALQMERRGASPAARKERRAAPRRPGGHGSPSPERRAPLPAARAGAPGPRELRRRGAGGAAGLDLTHTQRPRALALGGSEPSTLGSPPGKGGG</sequence>
<feature type="compositionally biased region" description="Low complexity" evidence="1">
    <location>
        <begin position="132"/>
        <end position="143"/>
    </location>
</feature>
<dbReference type="EMBL" id="OY882860">
    <property type="protein sequence ID" value="CAK6443490.1"/>
    <property type="molecule type" value="Genomic_DNA"/>
</dbReference>
<accession>A0ABN9ZZ16</accession>
<keyword evidence="3" id="KW-1185">Reference proteome</keyword>